<gene>
    <name evidence="1" type="ORF">FK530_23460</name>
</gene>
<proteinExistence type="predicted"/>
<name>A0A5C5RR19_9ACTN</name>
<reference evidence="1 2" key="1">
    <citation type="submission" date="2019-06" db="EMBL/GenBank/DDBJ databases">
        <title>Tsukamurella conjunctivitidis sp. nov., Tsukamurella assacharolytica sp. nov. and Tsukamurella sputae sp. nov. isolated from patients with conjunctivitis, bacteraemia (lymphoma) and respiratory infection (sputum) in Hong Kong.</title>
        <authorList>
            <person name="Teng J.L.L."/>
            <person name="Lee H.H."/>
            <person name="Fong J.Y.H."/>
            <person name="Fok K.M.N."/>
            <person name="Lau S.K.P."/>
            <person name="Woo P.C.Y."/>
        </authorList>
    </citation>
    <scope>NUCLEOTIDE SEQUENCE [LARGE SCALE GENOMIC DNA]</scope>
    <source>
        <strain evidence="1 2">HKU72</strain>
    </source>
</reference>
<evidence type="ECO:0000313" key="2">
    <source>
        <dbReference type="Proteomes" id="UP000319375"/>
    </source>
</evidence>
<accession>A0A5C5RR19</accession>
<dbReference type="EMBL" id="VIGX01000029">
    <property type="protein sequence ID" value="TWS24641.1"/>
    <property type="molecule type" value="Genomic_DNA"/>
</dbReference>
<dbReference type="AlphaFoldDB" id="A0A5C5RR19"/>
<organism evidence="1 2">
    <name type="scientific">Tsukamurella conjunctivitidis</name>
    <dbReference type="NCBI Taxonomy" id="2592068"/>
    <lineage>
        <taxon>Bacteria</taxon>
        <taxon>Bacillati</taxon>
        <taxon>Actinomycetota</taxon>
        <taxon>Actinomycetes</taxon>
        <taxon>Mycobacteriales</taxon>
        <taxon>Tsukamurellaceae</taxon>
        <taxon>Tsukamurella</taxon>
    </lineage>
</organism>
<protein>
    <submittedName>
        <fullName evidence="1">Uncharacterized protein</fullName>
    </submittedName>
</protein>
<keyword evidence="2" id="KW-1185">Reference proteome</keyword>
<dbReference type="Proteomes" id="UP000319375">
    <property type="component" value="Unassembled WGS sequence"/>
</dbReference>
<comment type="caution">
    <text evidence="1">The sequence shown here is derived from an EMBL/GenBank/DDBJ whole genome shotgun (WGS) entry which is preliminary data.</text>
</comment>
<evidence type="ECO:0000313" key="1">
    <source>
        <dbReference type="EMBL" id="TWS24641.1"/>
    </source>
</evidence>
<sequence>MGKPLASGKVFPEFVVFDGSQQGQGIYNEKTRLQSGLVCAIADSLTSLKLRRDVPQKLGAGLLATPTLLAGLEGPDIAAVIMTGSTCAIYLAQAAASAAMAGGSSGAAAAAAAPAAISAIPSCVAAGGDAARIAGKVINVWEHNPMFPQVVEFAALLDPDTPIGAKVWSKLPKEFQVDEVKGILKTLSRFNLKLSEVWIGKSISIFGDAVSKAAQGDSSGVPGAAIAAVELGIQVVSAAAYALTGSDELKFGGETIVDTKMLVNQMSRVYSGGLTRLPGESSGVVQGGTLGGQTGTTQPLRELDLASLNGGKVTGPIGCMMGTGTGAVGMTQMFNTGYTMQQSVTPAAATSTTSNQPVVNAYAGKAQTPDQLIGPVLAQIPGSSAVTTGQGTATTSQTGATTQLPEQCKTVDGRTFSADGSKTLSQADIDALRNVPGMVKAPDPAKAANGAIWGLDANDPNGLLSRLPFIGLGGGFPQLPVSMPEIPVISNALQTAGGR</sequence>